<accession>A0A246G749</accession>
<dbReference type="AlphaFoldDB" id="A0A246G749"/>
<dbReference type="EMBL" id="MTCY01000095">
    <property type="protein sequence ID" value="OWP74135.1"/>
    <property type="molecule type" value="Genomic_DNA"/>
</dbReference>
<evidence type="ECO:0000313" key="2">
    <source>
        <dbReference type="Proteomes" id="UP000198034"/>
    </source>
</evidence>
<reference evidence="1 2" key="1">
    <citation type="journal article" date="2017" name="Infect. Genet. Evol.">
        <title>Comparative genome analysis of fish pathogen Flavobacterium columnare reveals extensive sequence diversity within the species.</title>
        <authorList>
            <person name="Kayansamruaj P."/>
            <person name="Dong H.T."/>
            <person name="Hirono I."/>
            <person name="Kondo H."/>
            <person name="Senapin S."/>
            <person name="Rodkhum C."/>
        </authorList>
    </citation>
    <scope>NUCLEOTIDE SEQUENCE [LARGE SCALE GENOMIC DNA]</scope>
    <source>
        <strain evidence="1 2">1214</strain>
    </source>
</reference>
<comment type="caution">
    <text evidence="1">The sequence shown here is derived from an EMBL/GenBank/DDBJ whole genome shotgun (WGS) entry which is preliminary data.</text>
</comment>
<proteinExistence type="predicted"/>
<gene>
    <name evidence="1" type="ORF">BWK62_14975</name>
</gene>
<organism evidence="1 2">
    <name type="scientific">Flavobacterium columnare</name>
    <dbReference type="NCBI Taxonomy" id="996"/>
    <lineage>
        <taxon>Bacteria</taxon>
        <taxon>Pseudomonadati</taxon>
        <taxon>Bacteroidota</taxon>
        <taxon>Flavobacteriia</taxon>
        <taxon>Flavobacteriales</taxon>
        <taxon>Flavobacteriaceae</taxon>
        <taxon>Flavobacterium</taxon>
    </lineage>
</organism>
<evidence type="ECO:0000313" key="1">
    <source>
        <dbReference type="EMBL" id="OWP74135.1"/>
    </source>
</evidence>
<evidence type="ECO:0008006" key="3">
    <source>
        <dbReference type="Google" id="ProtNLM"/>
    </source>
</evidence>
<sequence>MLGHEILLQKLLPLRHFLTKNSINEGNIEWLKKYLEGITLLTSLTYKEKIETIKRVTINSNILGSNTRITEIKHLKYPPKEFVKKFGRANKIEESVLYATFDPITALSEMRPKLGDLITISTWKLKTNYYLTVTPIFKNSTKNGEVHNGMSLRAGIEYNNLLKQYHDEQLRKQLDIIIQFITDCFNKEVEDSNHFDYFLSSHYANRIFWELQNGEIDAILYPSVRQSLTLTNIAIKPTIFDENYSLEQVDESIITQIPNRTSSGWFMSGTGYSKTFDENLIKW</sequence>
<name>A0A246G749_9FLAO</name>
<dbReference type="Proteomes" id="UP000198034">
    <property type="component" value="Unassembled WGS sequence"/>
</dbReference>
<protein>
    <recommendedName>
        <fullName evidence="3">RES domain-containing protein</fullName>
    </recommendedName>
</protein>